<protein>
    <submittedName>
        <fullName evidence="2">Delta-hexatoxin-Mg1a like</fullName>
    </submittedName>
</protein>
<evidence type="ECO:0000256" key="1">
    <source>
        <dbReference type="SAM" id="MobiDB-lite"/>
    </source>
</evidence>
<dbReference type="KEGG" id="qsa:O6P43_013749"/>
<name>A0AAD7LUZ5_QUISA</name>
<reference evidence="2" key="1">
    <citation type="journal article" date="2023" name="Science">
        <title>Elucidation of the pathway for biosynthesis of saponin adjuvants from the soapbark tree.</title>
        <authorList>
            <person name="Reed J."/>
            <person name="Orme A."/>
            <person name="El-Demerdash A."/>
            <person name="Owen C."/>
            <person name="Martin L.B.B."/>
            <person name="Misra R.C."/>
            <person name="Kikuchi S."/>
            <person name="Rejzek M."/>
            <person name="Martin A.C."/>
            <person name="Harkess A."/>
            <person name="Leebens-Mack J."/>
            <person name="Louveau T."/>
            <person name="Stephenson M.J."/>
            <person name="Osbourn A."/>
        </authorList>
    </citation>
    <scope>NUCLEOTIDE SEQUENCE</scope>
    <source>
        <strain evidence="2">S10</strain>
    </source>
</reference>
<dbReference type="PANTHER" id="PTHR35131:SF2">
    <property type="entry name" value="GAG-POL POLYPROTEIN"/>
    <property type="match status" value="1"/>
</dbReference>
<dbReference type="Proteomes" id="UP001163823">
    <property type="component" value="Chromosome 6"/>
</dbReference>
<dbReference type="EMBL" id="JARAOO010000006">
    <property type="protein sequence ID" value="KAJ7963856.1"/>
    <property type="molecule type" value="Genomic_DNA"/>
</dbReference>
<evidence type="ECO:0000313" key="2">
    <source>
        <dbReference type="EMBL" id="KAJ7963856.1"/>
    </source>
</evidence>
<proteinExistence type="predicted"/>
<feature type="compositionally biased region" description="Polar residues" evidence="1">
    <location>
        <begin position="88"/>
        <end position="109"/>
    </location>
</feature>
<feature type="region of interest" description="Disordered" evidence="1">
    <location>
        <begin position="82"/>
        <end position="121"/>
    </location>
</feature>
<dbReference type="AlphaFoldDB" id="A0AAD7LUZ5"/>
<keyword evidence="3" id="KW-1185">Reference proteome</keyword>
<sequence>MTESLGKFPTKAKPQTTSLQSQTFSSAPTIQNMYISSTLARSEAENMAACTPVEIGTRGTVGSLIMQEIEYFSRLRLHLQDNSEKSKSQITDMATSSTNSIPTTVSIVTSRKKKKQRSSKLLPSICSVVDVSDNNRPNRISSFSYKNLKSDIKNLQA</sequence>
<feature type="region of interest" description="Disordered" evidence="1">
    <location>
        <begin position="1"/>
        <end position="24"/>
    </location>
</feature>
<organism evidence="2 3">
    <name type="scientific">Quillaja saponaria</name>
    <name type="common">Soap bark tree</name>
    <dbReference type="NCBI Taxonomy" id="32244"/>
    <lineage>
        <taxon>Eukaryota</taxon>
        <taxon>Viridiplantae</taxon>
        <taxon>Streptophyta</taxon>
        <taxon>Embryophyta</taxon>
        <taxon>Tracheophyta</taxon>
        <taxon>Spermatophyta</taxon>
        <taxon>Magnoliopsida</taxon>
        <taxon>eudicotyledons</taxon>
        <taxon>Gunneridae</taxon>
        <taxon>Pentapetalae</taxon>
        <taxon>rosids</taxon>
        <taxon>fabids</taxon>
        <taxon>Fabales</taxon>
        <taxon>Quillajaceae</taxon>
        <taxon>Quillaja</taxon>
    </lineage>
</organism>
<gene>
    <name evidence="2" type="ORF">O6P43_013749</name>
</gene>
<evidence type="ECO:0000313" key="3">
    <source>
        <dbReference type="Proteomes" id="UP001163823"/>
    </source>
</evidence>
<accession>A0AAD7LUZ5</accession>
<feature type="compositionally biased region" description="Low complexity" evidence="1">
    <location>
        <begin position="15"/>
        <end position="24"/>
    </location>
</feature>
<dbReference type="PANTHER" id="PTHR35131">
    <property type="entry name" value="EXPRESSED PROTEIN"/>
    <property type="match status" value="1"/>
</dbReference>
<comment type="caution">
    <text evidence="2">The sequence shown here is derived from an EMBL/GenBank/DDBJ whole genome shotgun (WGS) entry which is preliminary data.</text>
</comment>